<dbReference type="Proteomes" id="UP000633509">
    <property type="component" value="Unassembled WGS sequence"/>
</dbReference>
<feature type="compositionally biased region" description="Low complexity" evidence="1">
    <location>
        <begin position="8"/>
        <end position="22"/>
    </location>
</feature>
<sequence length="168" mass="17251">MIPGRRTPAPSSSAKPARSAAPLHSKCLGGGPEVGCIAGKARDAGGDNCRSALYRYRVGGGAADGEGAGSSVIETPLSTRRRRAAGSAKPITRGRPVFLAGQCGTGGLAAPGGDHTLGLALGSRLQFVFRGRGQDAGAQIEVRFISYTMTITRWCGTTCLMVRAYSIV</sequence>
<keyword evidence="3" id="KW-1185">Reference proteome</keyword>
<reference evidence="2 3" key="1">
    <citation type="submission" date="2020-10" db="EMBL/GenBank/DDBJ databases">
        <title>Sequencing the genomes of 1000 actinobacteria strains.</title>
        <authorList>
            <person name="Klenk H.-P."/>
        </authorList>
    </citation>
    <scope>NUCLEOTIDE SEQUENCE [LARGE SCALE GENOMIC DNA]</scope>
    <source>
        <strain evidence="2 3">DSM 43173</strain>
    </source>
</reference>
<evidence type="ECO:0000256" key="1">
    <source>
        <dbReference type="SAM" id="MobiDB-lite"/>
    </source>
</evidence>
<evidence type="ECO:0000313" key="2">
    <source>
        <dbReference type="EMBL" id="MBE1584233.1"/>
    </source>
</evidence>
<proteinExistence type="predicted"/>
<dbReference type="EMBL" id="JADBEK010000001">
    <property type="protein sequence ID" value="MBE1584233.1"/>
    <property type="molecule type" value="Genomic_DNA"/>
</dbReference>
<accession>A0ABR9LVE0</accession>
<protein>
    <submittedName>
        <fullName evidence="2">Uncharacterized protein</fullName>
    </submittedName>
</protein>
<comment type="caution">
    <text evidence="2">The sequence shown here is derived from an EMBL/GenBank/DDBJ whole genome shotgun (WGS) entry which is preliminary data.</text>
</comment>
<name>A0ABR9LVE0_9ACTN</name>
<gene>
    <name evidence="2" type="ORF">H4W80_002491</name>
</gene>
<organism evidence="2 3">
    <name type="scientific">Nonomuraea angiospora</name>
    <dbReference type="NCBI Taxonomy" id="46172"/>
    <lineage>
        <taxon>Bacteria</taxon>
        <taxon>Bacillati</taxon>
        <taxon>Actinomycetota</taxon>
        <taxon>Actinomycetes</taxon>
        <taxon>Streptosporangiales</taxon>
        <taxon>Streptosporangiaceae</taxon>
        <taxon>Nonomuraea</taxon>
    </lineage>
</organism>
<feature type="region of interest" description="Disordered" evidence="1">
    <location>
        <begin position="1"/>
        <end position="22"/>
    </location>
</feature>
<evidence type="ECO:0000313" key="3">
    <source>
        <dbReference type="Proteomes" id="UP000633509"/>
    </source>
</evidence>